<dbReference type="EMBL" id="GL378325">
    <property type="protein sequence ID" value="EFJ52226.1"/>
    <property type="molecule type" value="Genomic_DNA"/>
</dbReference>
<evidence type="ECO:0000313" key="1">
    <source>
        <dbReference type="EMBL" id="EFJ52226.1"/>
    </source>
</evidence>
<organism evidence="2">
    <name type="scientific">Volvox carteri f. nagariensis</name>
    <dbReference type="NCBI Taxonomy" id="3068"/>
    <lineage>
        <taxon>Eukaryota</taxon>
        <taxon>Viridiplantae</taxon>
        <taxon>Chlorophyta</taxon>
        <taxon>core chlorophytes</taxon>
        <taxon>Chlorophyceae</taxon>
        <taxon>CS clade</taxon>
        <taxon>Chlamydomonadales</taxon>
        <taxon>Volvocaceae</taxon>
        <taxon>Volvox</taxon>
    </lineage>
</organism>
<dbReference type="AlphaFoldDB" id="D8TKC7"/>
<dbReference type="OrthoDB" id="538758at2759"/>
<reference evidence="1 2" key="1">
    <citation type="journal article" date="2010" name="Science">
        <title>Genomic analysis of organismal complexity in the multicellular green alga Volvox carteri.</title>
        <authorList>
            <person name="Prochnik S.E."/>
            <person name="Umen J."/>
            <person name="Nedelcu A.M."/>
            <person name="Hallmann A."/>
            <person name="Miller S.M."/>
            <person name="Nishii I."/>
            <person name="Ferris P."/>
            <person name="Kuo A."/>
            <person name="Mitros T."/>
            <person name="Fritz-Laylin L.K."/>
            <person name="Hellsten U."/>
            <person name="Chapman J."/>
            <person name="Simakov O."/>
            <person name="Rensing S.A."/>
            <person name="Terry A."/>
            <person name="Pangilinan J."/>
            <person name="Kapitonov V."/>
            <person name="Jurka J."/>
            <person name="Salamov A."/>
            <person name="Shapiro H."/>
            <person name="Schmutz J."/>
            <person name="Grimwood J."/>
            <person name="Lindquist E."/>
            <person name="Lucas S."/>
            <person name="Grigoriev I.V."/>
            <person name="Schmitt R."/>
            <person name="Kirk D."/>
            <person name="Rokhsar D.S."/>
        </authorList>
    </citation>
    <scope>NUCLEOTIDE SEQUENCE [LARGE SCALE GENOMIC DNA]</scope>
    <source>
        <strain evidence="2">f. Nagariensis / Eve</strain>
    </source>
</reference>
<dbReference type="Proteomes" id="UP000001058">
    <property type="component" value="Unassembled WGS sequence"/>
</dbReference>
<accession>D8TKC7</accession>
<dbReference type="KEGG" id="vcn:VOLCADRAFT_87167"/>
<dbReference type="GeneID" id="9618042"/>
<protein>
    <submittedName>
        <fullName evidence="1">Uncharacterized protein</fullName>
    </submittedName>
</protein>
<dbReference type="RefSeq" id="XP_002947000.1">
    <property type="nucleotide sequence ID" value="XM_002946954.1"/>
</dbReference>
<gene>
    <name evidence="1" type="ORF">VOLCADRAFT_87167</name>
</gene>
<name>D8TKC7_VOLCA</name>
<sequence length="143" mass="15285">MLELVAQSVKQRGSGDPRTGAHDLLDGFQLRMFFNLSMKNVDRNYISISTKEVPTGLPGDTSLFAESTSEFSLSTGRCLTERAATELLLSRGGGLMCVGGGMAAEAGLSAVVACVAWGVAELEAWAKQSWRRQLGLSITVSRE</sequence>
<dbReference type="InParanoid" id="D8TKC7"/>
<evidence type="ECO:0000313" key="2">
    <source>
        <dbReference type="Proteomes" id="UP000001058"/>
    </source>
</evidence>
<proteinExistence type="predicted"/>
<keyword evidence="2" id="KW-1185">Reference proteome</keyword>